<gene>
    <name evidence="1" type="ordered locus">Tneu_0432</name>
</gene>
<dbReference type="InterPro" id="IPR015943">
    <property type="entry name" value="WD40/YVTN_repeat-like_dom_sf"/>
</dbReference>
<accession>B1YBZ6</accession>
<protein>
    <recommendedName>
        <fullName evidence="3">WD-40 repeat protein</fullName>
    </recommendedName>
</protein>
<proteinExistence type="predicted"/>
<evidence type="ECO:0000313" key="2">
    <source>
        <dbReference type="Proteomes" id="UP000001694"/>
    </source>
</evidence>
<dbReference type="Proteomes" id="UP000001694">
    <property type="component" value="Chromosome"/>
</dbReference>
<name>B1YBZ6_PYRNV</name>
<sequence>MRLAVKWRAPVCGRALARWSPRGGLLALICESLDRRDNYMVAAYSEQGIALWRQEFYSVVDAAFSPDGRRLGVLREGGELEILDAESGARQKTVDLSRFMWQHKLGTVFDAASVSWSSGGVIGGVSYDDKVLFVEAKPGGSGGSEEVFRALWAWRVETSASSGGTGVPLLRFSPADANLAAVGTRSGELIYVNLASKSIQRIPATVRFLEWSPDGRWLVVGGSETLRLYDSHGRIAGSAAVSADAAVWISEDALLVSGAAFTVYSLKGDSLRPVRHTVARAPRCDCAEGVAHMAYSRADKALAVVYRIERFGRLCVYSLDGTVAS</sequence>
<dbReference type="GeneID" id="6166021"/>
<dbReference type="RefSeq" id="WP_012349800.1">
    <property type="nucleotide sequence ID" value="NC_010525.1"/>
</dbReference>
<dbReference type="KEGG" id="tne:Tneu_0432"/>
<keyword evidence="2" id="KW-1185">Reference proteome</keyword>
<evidence type="ECO:0008006" key="3">
    <source>
        <dbReference type="Google" id="ProtNLM"/>
    </source>
</evidence>
<organism evidence="1 2">
    <name type="scientific">Pyrobaculum neutrophilum (strain DSM 2338 / JCM 9278 / NBRC 100436 / V24Sta)</name>
    <name type="common">Thermoproteus neutrophilus</name>
    <dbReference type="NCBI Taxonomy" id="444157"/>
    <lineage>
        <taxon>Archaea</taxon>
        <taxon>Thermoproteota</taxon>
        <taxon>Thermoprotei</taxon>
        <taxon>Thermoproteales</taxon>
        <taxon>Thermoproteaceae</taxon>
        <taxon>Pyrobaculum</taxon>
    </lineage>
</organism>
<evidence type="ECO:0000313" key="1">
    <source>
        <dbReference type="EMBL" id="ACB39380.1"/>
    </source>
</evidence>
<dbReference type="Gene3D" id="2.130.10.10">
    <property type="entry name" value="YVTN repeat-like/Quinoprotein amine dehydrogenase"/>
    <property type="match status" value="1"/>
</dbReference>
<dbReference type="AlphaFoldDB" id="B1YBZ6"/>
<dbReference type="EMBL" id="CP001014">
    <property type="protein sequence ID" value="ACB39380.1"/>
    <property type="molecule type" value="Genomic_DNA"/>
</dbReference>
<reference evidence="1" key="1">
    <citation type="submission" date="2008-03" db="EMBL/GenBank/DDBJ databases">
        <title>Complete sequence of Thermoproteus neutrophilus V24Sta.</title>
        <authorList>
            <consortium name="US DOE Joint Genome Institute"/>
            <person name="Copeland A."/>
            <person name="Lucas S."/>
            <person name="Lapidus A."/>
            <person name="Glavina del Rio T."/>
            <person name="Dalin E."/>
            <person name="Tice H."/>
            <person name="Bruce D."/>
            <person name="Goodwin L."/>
            <person name="Pitluck S."/>
            <person name="Sims D."/>
            <person name="Brettin T."/>
            <person name="Detter J.C."/>
            <person name="Han C."/>
            <person name="Kuske C.R."/>
            <person name="Schmutz J."/>
            <person name="Larimer F."/>
            <person name="Land M."/>
            <person name="Hauser L."/>
            <person name="Kyrpides N."/>
            <person name="Mikhailova N."/>
            <person name="Biddle J.F."/>
            <person name="Zhang Z."/>
            <person name="Fitz-Gibbon S.T."/>
            <person name="Lowe T.M."/>
            <person name="Saltikov C."/>
            <person name="House C.H."/>
            <person name="Richardson P."/>
        </authorList>
    </citation>
    <scope>NUCLEOTIDE SEQUENCE [LARGE SCALE GENOMIC DNA]</scope>
    <source>
        <strain evidence="1">V24Sta</strain>
    </source>
</reference>
<dbReference type="HOGENOM" id="CLU_833191_0_0_2"/>
<dbReference type="SUPFAM" id="SSF82171">
    <property type="entry name" value="DPP6 N-terminal domain-like"/>
    <property type="match status" value="1"/>
</dbReference>